<gene>
    <name evidence="1" type="ORF">ATE48_08185</name>
</gene>
<protein>
    <submittedName>
        <fullName evidence="1">Uncharacterized protein</fullName>
    </submittedName>
</protein>
<dbReference type="InParanoid" id="A0A1B1AH83"/>
<organism evidence="1 2">
    <name type="scientific">Candidatus Viadribacter manganicus</name>
    <dbReference type="NCBI Taxonomy" id="1759059"/>
    <lineage>
        <taxon>Bacteria</taxon>
        <taxon>Pseudomonadati</taxon>
        <taxon>Pseudomonadota</taxon>
        <taxon>Alphaproteobacteria</taxon>
        <taxon>Hyphomonadales</taxon>
        <taxon>Hyphomonadaceae</taxon>
        <taxon>Candidatus Viadribacter</taxon>
    </lineage>
</organism>
<dbReference type="Proteomes" id="UP000092498">
    <property type="component" value="Chromosome"/>
</dbReference>
<dbReference type="KEGG" id="cbot:ATE48_08185"/>
<dbReference type="STRING" id="1759059.ATE48_08185"/>
<reference evidence="1 2" key="1">
    <citation type="submission" date="2015-11" db="EMBL/GenBank/DDBJ databases">
        <title>Whole-Genome Sequence of Candidatus Oderbacter manganicum from the National Park Lower Oder Valley, Germany.</title>
        <authorList>
            <person name="Braun B."/>
            <person name="Liere K."/>
            <person name="Szewzyk U."/>
        </authorList>
    </citation>
    <scope>NUCLEOTIDE SEQUENCE [LARGE SCALE GENOMIC DNA]</scope>
    <source>
        <strain evidence="1 2">OTSz_A_272</strain>
    </source>
</reference>
<accession>A0A1B1AH83</accession>
<keyword evidence="2" id="KW-1185">Reference proteome</keyword>
<sequence length="96" mass="10517">MDDPDEAARVIANGTWLYDSAVPFPVSIVAFPFDYWLEVGPADYEDAPVEPTPIGPDGHLYYVSFGARRVDSPGYASIEEAKAEAQRRVPSVIAWG</sequence>
<dbReference type="RefSeq" id="WP_066769986.1">
    <property type="nucleotide sequence ID" value="NZ_CP013244.1"/>
</dbReference>
<name>A0A1B1AH83_9PROT</name>
<dbReference type="OrthoDB" id="8454138at2"/>
<evidence type="ECO:0000313" key="1">
    <source>
        <dbReference type="EMBL" id="ANP45901.1"/>
    </source>
</evidence>
<dbReference type="AlphaFoldDB" id="A0A1B1AH83"/>
<evidence type="ECO:0000313" key="2">
    <source>
        <dbReference type="Proteomes" id="UP000092498"/>
    </source>
</evidence>
<dbReference type="EMBL" id="CP013244">
    <property type="protein sequence ID" value="ANP45901.1"/>
    <property type="molecule type" value="Genomic_DNA"/>
</dbReference>
<proteinExistence type="predicted"/>